<dbReference type="EMBL" id="GIBP01008127">
    <property type="protein sequence ID" value="NDV37096.1"/>
    <property type="molecule type" value="Transcribed_RNA"/>
</dbReference>
<evidence type="ECO:0000256" key="4">
    <source>
        <dbReference type="ARBA" id="ARBA00022741"/>
    </source>
</evidence>
<reference evidence="8" key="1">
    <citation type="journal article" date="2020" name="J. Eukaryot. Microbiol.">
        <title>De novo Sequencing, Assembly and Annotation of the Transcriptome for the Free-Living Testate Amoeba Arcella intermedia.</title>
        <authorList>
            <person name="Ribeiro G.M."/>
            <person name="Porfirio-Sousa A.L."/>
            <person name="Maurer-Alcala X.X."/>
            <person name="Katz L.A."/>
            <person name="Lahr D.J.G."/>
        </authorList>
    </citation>
    <scope>NUCLEOTIDE SEQUENCE</scope>
</reference>
<protein>
    <recommendedName>
        <fullName evidence="2">small monomeric GTPase</fullName>
        <ecNumber evidence="2">3.6.5.2</ecNumber>
    </recommendedName>
</protein>
<evidence type="ECO:0000256" key="5">
    <source>
        <dbReference type="ARBA" id="ARBA00022801"/>
    </source>
</evidence>
<keyword evidence="6" id="KW-0342">GTP-binding</keyword>
<evidence type="ECO:0000256" key="1">
    <source>
        <dbReference type="ARBA" id="ARBA00004236"/>
    </source>
</evidence>
<name>A0A6B2LJ28_9EUKA</name>
<dbReference type="NCBIfam" id="TIGR00231">
    <property type="entry name" value="small_GTP"/>
    <property type="match status" value="1"/>
</dbReference>
<keyword evidence="5" id="KW-0378">Hydrolase</keyword>
<dbReference type="PRINTS" id="PR00449">
    <property type="entry name" value="RASTRNSFRMNG"/>
</dbReference>
<dbReference type="GO" id="GO:0005525">
    <property type="term" value="F:GTP binding"/>
    <property type="evidence" value="ECO:0007669"/>
    <property type="project" value="UniProtKB-KW"/>
</dbReference>
<dbReference type="InterPro" id="IPR027417">
    <property type="entry name" value="P-loop_NTPase"/>
</dbReference>
<evidence type="ECO:0000256" key="2">
    <source>
        <dbReference type="ARBA" id="ARBA00011984"/>
    </source>
</evidence>
<evidence type="ECO:0000256" key="7">
    <source>
        <dbReference type="ARBA" id="ARBA00023136"/>
    </source>
</evidence>
<keyword evidence="4" id="KW-0547">Nucleotide-binding</keyword>
<dbReference type="Pfam" id="PF00071">
    <property type="entry name" value="Ras"/>
    <property type="match status" value="1"/>
</dbReference>
<dbReference type="GO" id="GO:0007165">
    <property type="term" value="P:signal transduction"/>
    <property type="evidence" value="ECO:0007669"/>
    <property type="project" value="InterPro"/>
</dbReference>
<dbReference type="PANTHER" id="PTHR24070">
    <property type="entry name" value="RAS, DI-RAS, AND RHEB FAMILY MEMBERS OF SMALL GTPASE SUPERFAMILY"/>
    <property type="match status" value="1"/>
</dbReference>
<dbReference type="SMART" id="SM00174">
    <property type="entry name" value="RHO"/>
    <property type="match status" value="1"/>
</dbReference>
<dbReference type="SUPFAM" id="SSF52540">
    <property type="entry name" value="P-loop containing nucleoside triphosphate hydrolases"/>
    <property type="match status" value="1"/>
</dbReference>
<dbReference type="InterPro" id="IPR001806">
    <property type="entry name" value="Small_GTPase"/>
</dbReference>
<keyword evidence="7" id="KW-0472">Membrane</keyword>
<accession>A0A6B2LJ28</accession>
<organism evidence="8">
    <name type="scientific">Arcella intermedia</name>
    <dbReference type="NCBI Taxonomy" id="1963864"/>
    <lineage>
        <taxon>Eukaryota</taxon>
        <taxon>Amoebozoa</taxon>
        <taxon>Tubulinea</taxon>
        <taxon>Elardia</taxon>
        <taxon>Arcellinida</taxon>
        <taxon>Sphaerothecina</taxon>
        <taxon>Arcellidae</taxon>
        <taxon>Arcella</taxon>
    </lineage>
</organism>
<dbReference type="PROSITE" id="PS51419">
    <property type="entry name" value="RAB"/>
    <property type="match status" value="1"/>
</dbReference>
<dbReference type="InterPro" id="IPR005225">
    <property type="entry name" value="Small_GTP-bd"/>
</dbReference>
<dbReference type="GO" id="GO:0005886">
    <property type="term" value="C:plasma membrane"/>
    <property type="evidence" value="ECO:0007669"/>
    <property type="project" value="UniProtKB-SubCell"/>
</dbReference>
<keyword evidence="3" id="KW-1003">Cell membrane</keyword>
<comment type="subcellular location">
    <subcellularLocation>
        <location evidence="1">Cell membrane</location>
    </subcellularLocation>
</comment>
<dbReference type="FunFam" id="3.40.50.300:FF:000343">
    <property type="entry name" value="Ras family gtpase"/>
    <property type="match status" value="1"/>
</dbReference>
<dbReference type="PROSITE" id="PS51421">
    <property type="entry name" value="RAS"/>
    <property type="match status" value="1"/>
</dbReference>
<evidence type="ECO:0000256" key="3">
    <source>
        <dbReference type="ARBA" id="ARBA00022475"/>
    </source>
</evidence>
<proteinExistence type="predicted"/>
<dbReference type="SMART" id="SM00176">
    <property type="entry name" value="RAN"/>
    <property type="match status" value="1"/>
</dbReference>
<sequence>MAGKSYKIVVIGAGGVGKSCFTIQLISGTFVETYDPTLEDSYRKQMTIDGEEAILNIYDTAGQEDFSAVRDQYIRIGEGFVCMYSVTTDASFQEVRNLREKLLNITDDEHIPCVLVGNKCDLHEDREVATATGLGLATEFGWKFLEASAKNKTNVVEAFEEIVKSIRVYRAGTGGGAGQPGEAEKPEVKPKKRLCLLL</sequence>
<dbReference type="CDD" id="cd00876">
    <property type="entry name" value="Ras"/>
    <property type="match status" value="1"/>
</dbReference>
<evidence type="ECO:0000256" key="6">
    <source>
        <dbReference type="ARBA" id="ARBA00023134"/>
    </source>
</evidence>
<dbReference type="AlphaFoldDB" id="A0A6B2LJ28"/>
<dbReference type="InterPro" id="IPR020849">
    <property type="entry name" value="Small_GTPase_Ras-type"/>
</dbReference>
<evidence type="ECO:0000313" key="8">
    <source>
        <dbReference type="EMBL" id="NDV37096.1"/>
    </source>
</evidence>
<dbReference type="SMART" id="SM00173">
    <property type="entry name" value="RAS"/>
    <property type="match status" value="1"/>
</dbReference>
<dbReference type="PROSITE" id="PS51420">
    <property type="entry name" value="RHO"/>
    <property type="match status" value="1"/>
</dbReference>
<dbReference type="SMART" id="SM00175">
    <property type="entry name" value="RAB"/>
    <property type="match status" value="1"/>
</dbReference>
<dbReference type="GO" id="GO:0003925">
    <property type="term" value="F:G protein activity"/>
    <property type="evidence" value="ECO:0007669"/>
    <property type="project" value="UniProtKB-EC"/>
</dbReference>
<dbReference type="EC" id="3.6.5.2" evidence="2"/>
<dbReference type="Gene3D" id="3.40.50.300">
    <property type="entry name" value="P-loop containing nucleotide triphosphate hydrolases"/>
    <property type="match status" value="1"/>
</dbReference>